<dbReference type="Proteomes" id="UP000271849">
    <property type="component" value="Chromosome"/>
</dbReference>
<dbReference type="RefSeq" id="WP_158349218.1">
    <property type="nucleotide sequence ID" value="NZ_LR025085.1"/>
</dbReference>
<proteinExistence type="inferred from homology"/>
<comment type="similarity">
    <text evidence="1 9">Belongs to the class-I aminoacyl-tRNA synthetase family.</text>
</comment>
<evidence type="ECO:0000313" key="10">
    <source>
        <dbReference type="EMBL" id="VAX76845.1"/>
    </source>
</evidence>
<protein>
    <recommendedName>
        <fullName evidence="2 8">Tryptophan--tRNA ligase</fullName>
        <ecNumber evidence="2 8">6.1.1.2</ecNumber>
    </recommendedName>
</protein>
<dbReference type="PROSITE" id="PS00178">
    <property type="entry name" value="AA_TRNA_LIGASE_I"/>
    <property type="match status" value="1"/>
</dbReference>
<dbReference type="GO" id="GO:0004830">
    <property type="term" value="F:tryptophan-tRNA ligase activity"/>
    <property type="evidence" value="ECO:0007669"/>
    <property type="project" value="UniProtKB-UniRule"/>
</dbReference>
<dbReference type="CDD" id="cd00806">
    <property type="entry name" value="TrpRS_core"/>
    <property type="match status" value="1"/>
</dbReference>
<reference evidence="11" key="1">
    <citation type="submission" date="2018-09" db="EMBL/GenBank/DDBJ databases">
        <authorList>
            <person name="Manzano-Marin A."/>
            <person name="Manzano-Marin A."/>
        </authorList>
    </citation>
    <scope>NUCLEOTIDE SEQUENCE [LARGE SCALE GENOMIC DNA]</scope>
    <source>
        <strain evidence="11">BuCistrobi</strain>
    </source>
</reference>
<evidence type="ECO:0000256" key="2">
    <source>
        <dbReference type="ARBA" id="ARBA00013161"/>
    </source>
</evidence>
<keyword evidence="4 9" id="KW-0547">Nucleotide-binding</keyword>
<evidence type="ECO:0000256" key="6">
    <source>
        <dbReference type="ARBA" id="ARBA00022917"/>
    </source>
</evidence>
<evidence type="ECO:0000256" key="1">
    <source>
        <dbReference type="ARBA" id="ARBA00005594"/>
    </source>
</evidence>
<dbReference type="PRINTS" id="PR01039">
    <property type="entry name" value="TRNASYNTHTRP"/>
</dbReference>
<dbReference type="InterPro" id="IPR001412">
    <property type="entry name" value="aa-tRNA-synth_I_CS"/>
</dbReference>
<dbReference type="STRING" id="1921549.GCA_900128825_00362"/>
<dbReference type="FunFam" id="1.10.240.10:FF:000002">
    <property type="entry name" value="Tryptophan--tRNA ligase"/>
    <property type="match status" value="1"/>
</dbReference>
<dbReference type="PANTHER" id="PTHR43766:SF1">
    <property type="entry name" value="TRYPTOPHAN--TRNA LIGASE, MITOCHONDRIAL"/>
    <property type="match status" value="1"/>
</dbReference>
<dbReference type="SUPFAM" id="SSF52374">
    <property type="entry name" value="Nucleotidylyl transferase"/>
    <property type="match status" value="1"/>
</dbReference>
<dbReference type="NCBIfam" id="TIGR00233">
    <property type="entry name" value="trpS"/>
    <property type="match status" value="1"/>
</dbReference>
<keyword evidence="7 9" id="KW-0030">Aminoacyl-tRNA synthetase</keyword>
<dbReference type="Gene3D" id="1.10.240.10">
    <property type="entry name" value="Tyrosyl-Transfer RNA Synthetase"/>
    <property type="match status" value="1"/>
</dbReference>
<keyword evidence="6 9" id="KW-0648">Protein biosynthesis</keyword>
<accession>A0A3B1E1B9</accession>
<evidence type="ECO:0000313" key="11">
    <source>
        <dbReference type="Proteomes" id="UP000271849"/>
    </source>
</evidence>
<name>A0A3B1E1B9_9GAMM</name>
<dbReference type="InterPro" id="IPR002305">
    <property type="entry name" value="aa-tRNA-synth_Ic"/>
</dbReference>
<evidence type="ECO:0000256" key="7">
    <source>
        <dbReference type="ARBA" id="ARBA00023146"/>
    </source>
</evidence>
<dbReference type="GO" id="GO:0005829">
    <property type="term" value="C:cytosol"/>
    <property type="evidence" value="ECO:0007669"/>
    <property type="project" value="TreeGrafter"/>
</dbReference>
<organism evidence="10 11">
    <name type="scientific">Buchnera aphidicola</name>
    <name type="common">Cinara strobi</name>
    <dbReference type="NCBI Taxonomy" id="1921549"/>
    <lineage>
        <taxon>Bacteria</taxon>
        <taxon>Pseudomonadati</taxon>
        <taxon>Pseudomonadota</taxon>
        <taxon>Gammaproteobacteria</taxon>
        <taxon>Enterobacterales</taxon>
        <taxon>Erwiniaceae</taxon>
        <taxon>Buchnera</taxon>
    </lineage>
</organism>
<evidence type="ECO:0000256" key="8">
    <source>
        <dbReference type="NCBIfam" id="TIGR00233"/>
    </source>
</evidence>
<sequence length="337" mass="38883">MLDINKKDIMFTGIQPTGNLTLGNYCGTMSSWKKMQEQYLCFFCIADLHALTDTAKKNKKNISYNNILDMVALYLSCGVNPQNSVVFLQSQVHTHSQLYWILSNFSYFGELSRMTQFKKRVFFNANKVSLSLFSYPVLMAADILLYKANYVSSGLDQKQHLELVQKIARRFNFIYGNIFIVPNILIKRVGYKIMALREPQRKMSKSDLDQNNVIFLLDDLDIIRDKISKAITDSDNPAQIIYNMNKKPGISNLLSILSSITEKNISQLEKEFEDYSYSLFKRNISDCVCDVISEIQRSYFRFRKDQDYLIDVLNFGKDIAISCSEKNFDVICKALGK</sequence>
<dbReference type="InterPro" id="IPR014729">
    <property type="entry name" value="Rossmann-like_a/b/a_fold"/>
</dbReference>
<dbReference type="GO" id="GO:0005524">
    <property type="term" value="F:ATP binding"/>
    <property type="evidence" value="ECO:0007669"/>
    <property type="project" value="UniProtKB-KW"/>
</dbReference>
<dbReference type="EC" id="6.1.1.2" evidence="2 8"/>
<gene>
    <name evidence="10" type="primary">trpS</name>
    <name evidence="10" type="ORF">BUCINSTRO3249_0361</name>
</gene>
<dbReference type="PANTHER" id="PTHR43766">
    <property type="entry name" value="TRYPTOPHAN--TRNA LIGASE, MITOCHONDRIAL"/>
    <property type="match status" value="1"/>
</dbReference>
<evidence type="ECO:0000256" key="3">
    <source>
        <dbReference type="ARBA" id="ARBA00022598"/>
    </source>
</evidence>
<evidence type="ECO:0000256" key="9">
    <source>
        <dbReference type="RuleBase" id="RU363036"/>
    </source>
</evidence>
<dbReference type="OrthoDB" id="9801042at2"/>
<evidence type="ECO:0000256" key="4">
    <source>
        <dbReference type="ARBA" id="ARBA00022741"/>
    </source>
</evidence>
<keyword evidence="3 9" id="KW-0436">Ligase</keyword>
<dbReference type="InterPro" id="IPR002306">
    <property type="entry name" value="Trp-tRNA-ligase"/>
</dbReference>
<evidence type="ECO:0000256" key="5">
    <source>
        <dbReference type="ARBA" id="ARBA00022840"/>
    </source>
</evidence>
<dbReference type="EMBL" id="LR025085">
    <property type="protein sequence ID" value="VAX76845.1"/>
    <property type="molecule type" value="Genomic_DNA"/>
</dbReference>
<dbReference type="InterPro" id="IPR050203">
    <property type="entry name" value="Trp-tRNA_synthetase"/>
</dbReference>
<dbReference type="Pfam" id="PF00579">
    <property type="entry name" value="tRNA-synt_1b"/>
    <property type="match status" value="1"/>
</dbReference>
<dbReference type="Gene3D" id="3.40.50.620">
    <property type="entry name" value="HUPs"/>
    <property type="match status" value="1"/>
</dbReference>
<keyword evidence="5 9" id="KW-0067">ATP-binding</keyword>
<dbReference type="GO" id="GO:0006436">
    <property type="term" value="P:tryptophanyl-tRNA aminoacylation"/>
    <property type="evidence" value="ECO:0007669"/>
    <property type="project" value="UniProtKB-UniRule"/>
</dbReference>
<dbReference type="AlphaFoldDB" id="A0A3B1E1B9"/>